<name>A0ABT8VEK3_9BACL</name>
<feature type="domain" description="PAS" evidence="4">
    <location>
        <begin position="30"/>
        <end position="53"/>
    </location>
</feature>
<sequence>MGSRLPHGPFLAHIHDQKTGVVITDPTLPDNPIIYVNQGFTQLTGYLAEEVIGCNCRFLQGLGSDPDAIAGFREQLPLVRPFSVELLNYRKDGTSFWNQVKIVPVPDEQGSLAYYVGIQRDVTESRLTEHALAGRSVIQTFLLAYGNST</sequence>
<evidence type="ECO:0000313" key="7">
    <source>
        <dbReference type="Proteomes" id="UP001168883"/>
    </source>
</evidence>
<dbReference type="PROSITE" id="PS50113">
    <property type="entry name" value="PAC"/>
    <property type="match status" value="1"/>
</dbReference>
<dbReference type="SMART" id="SM00086">
    <property type="entry name" value="PAC"/>
    <property type="match status" value="1"/>
</dbReference>
<evidence type="ECO:0000256" key="1">
    <source>
        <dbReference type="ARBA" id="ARBA00022630"/>
    </source>
</evidence>
<dbReference type="InterPro" id="IPR000700">
    <property type="entry name" value="PAS-assoc_C"/>
</dbReference>
<feature type="domain" description="PAC" evidence="5">
    <location>
        <begin position="80"/>
        <end position="134"/>
    </location>
</feature>
<evidence type="ECO:0000313" key="6">
    <source>
        <dbReference type="EMBL" id="MDO3679414.1"/>
    </source>
</evidence>
<gene>
    <name evidence="6" type="ORF">Q3C12_20600</name>
</gene>
<dbReference type="EMBL" id="JAUMKJ010000026">
    <property type="protein sequence ID" value="MDO3679414.1"/>
    <property type="molecule type" value="Genomic_DNA"/>
</dbReference>
<dbReference type="PANTHER" id="PTHR47429:SF2">
    <property type="entry name" value="PROTEIN TWIN LOV 1"/>
    <property type="match status" value="1"/>
</dbReference>
<organism evidence="6 7">
    <name type="scientific">Paenibacillus ehimensis</name>
    <dbReference type="NCBI Taxonomy" id="79264"/>
    <lineage>
        <taxon>Bacteria</taxon>
        <taxon>Bacillati</taxon>
        <taxon>Bacillota</taxon>
        <taxon>Bacilli</taxon>
        <taxon>Bacillales</taxon>
        <taxon>Paenibacillaceae</taxon>
        <taxon>Paenibacillus</taxon>
    </lineage>
</organism>
<dbReference type="InterPro" id="IPR001610">
    <property type="entry name" value="PAC"/>
</dbReference>
<reference evidence="6" key="1">
    <citation type="submission" date="2023-07" db="EMBL/GenBank/DDBJ databases">
        <authorList>
            <person name="Aktuganov G."/>
            <person name="Boyko T."/>
            <person name="Delegan Y."/>
            <person name="Galimzianova N."/>
            <person name="Gilvanova E."/>
            <person name="Korobov V."/>
            <person name="Kuzmina L."/>
            <person name="Melentiev A."/>
            <person name="Milman P."/>
            <person name="Ryabova A."/>
            <person name="Stupak E."/>
            <person name="Yasakov T."/>
            <person name="Zharikova N."/>
            <person name="Zhurenko E."/>
        </authorList>
    </citation>
    <scope>NUCLEOTIDE SEQUENCE</scope>
    <source>
        <strain evidence="6">IB-739</strain>
    </source>
</reference>
<dbReference type="NCBIfam" id="TIGR00229">
    <property type="entry name" value="sensory_box"/>
    <property type="match status" value="1"/>
</dbReference>
<evidence type="ECO:0000256" key="2">
    <source>
        <dbReference type="ARBA" id="ARBA00022643"/>
    </source>
</evidence>
<dbReference type="Proteomes" id="UP001168883">
    <property type="component" value="Unassembled WGS sequence"/>
</dbReference>
<keyword evidence="3" id="KW-0157">Chromophore</keyword>
<keyword evidence="2" id="KW-0288">FMN</keyword>
<keyword evidence="7" id="KW-1185">Reference proteome</keyword>
<evidence type="ECO:0000259" key="5">
    <source>
        <dbReference type="PROSITE" id="PS50113"/>
    </source>
</evidence>
<accession>A0ABT8VEK3</accession>
<evidence type="ECO:0000259" key="4">
    <source>
        <dbReference type="PROSITE" id="PS50112"/>
    </source>
</evidence>
<proteinExistence type="predicted"/>
<protein>
    <submittedName>
        <fullName evidence="6">PAS sensor domain-containing protein</fullName>
    </submittedName>
</protein>
<keyword evidence="1" id="KW-0285">Flavoprotein</keyword>
<dbReference type="InterPro" id="IPR000014">
    <property type="entry name" value="PAS"/>
</dbReference>
<dbReference type="PROSITE" id="PS50112">
    <property type="entry name" value="PAS"/>
    <property type="match status" value="1"/>
</dbReference>
<evidence type="ECO:0000256" key="3">
    <source>
        <dbReference type="ARBA" id="ARBA00022991"/>
    </source>
</evidence>
<dbReference type="InterPro" id="IPR035965">
    <property type="entry name" value="PAS-like_dom_sf"/>
</dbReference>
<dbReference type="Pfam" id="PF13426">
    <property type="entry name" value="PAS_9"/>
    <property type="match status" value="1"/>
</dbReference>
<dbReference type="Gene3D" id="3.30.450.20">
    <property type="entry name" value="PAS domain"/>
    <property type="match status" value="1"/>
</dbReference>
<comment type="caution">
    <text evidence="6">The sequence shown here is derived from an EMBL/GenBank/DDBJ whole genome shotgun (WGS) entry which is preliminary data.</text>
</comment>
<dbReference type="RefSeq" id="WP_025846618.1">
    <property type="nucleotide sequence ID" value="NZ_JARLKN010000026.1"/>
</dbReference>
<dbReference type="SUPFAM" id="SSF55785">
    <property type="entry name" value="PYP-like sensor domain (PAS domain)"/>
    <property type="match status" value="1"/>
</dbReference>
<dbReference type="PANTHER" id="PTHR47429">
    <property type="entry name" value="PROTEIN TWIN LOV 1"/>
    <property type="match status" value="1"/>
</dbReference>
<dbReference type="CDD" id="cd00130">
    <property type="entry name" value="PAS"/>
    <property type="match status" value="1"/>
</dbReference>